<dbReference type="Proteomes" id="UP000246073">
    <property type="component" value="Unassembled WGS sequence"/>
</dbReference>
<proteinExistence type="predicted"/>
<evidence type="ECO:0000313" key="2">
    <source>
        <dbReference type="EMBL" id="SPL64650.1"/>
    </source>
</evidence>
<gene>
    <name evidence="2" type="ORF">OHAE_517</name>
</gene>
<sequence length="59" mass="6689">MRHPSNRISRKTSRSNLFKTKPHRQAGAVRIHQYGASSTLFQSRIILRIEAGSEISPVD</sequence>
<feature type="region of interest" description="Disordered" evidence="1">
    <location>
        <begin position="1"/>
        <end position="26"/>
    </location>
</feature>
<accession>A0A2P9HLE5</accession>
<evidence type="ECO:0000313" key="3">
    <source>
        <dbReference type="Proteomes" id="UP000246073"/>
    </source>
</evidence>
<dbReference type="EMBL" id="OOFM01000005">
    <property type="protein sequence ID" value="SPL64650.1"/>
    <property type="molecule type" value="Genomic_DNA"/>
</dbReference>
<dbReference type="AlphaFoldDB" id="A0A2P9HLE5"/>
<name>A0A2P9HLE5_9HYPH</name>
<protein>
    <submittedName>
        <fullName evidence="2">Uncharacterized protein</fullName>
    </submittedName>
</protein>
<feature type="compositionally biased region" description="Basic residues" evidence="1">
    <location>
        <begin position="1"/>
        <end position="13"/>
    </location>
</feature>
<evidence type="ECO:0000256" key="1">
    <source>
        <dbReference type="SAM" id="MobiDB-lite"/>
    </source>
</evidence>
<reference evidence="3" key="1">
    <citation type="submission" date="2017-12" db="EMBL/GenBank/DDBJ databases">
        <authorList>
            <person name="Diaz M."/>
        </authorList>
    </citation>
    <scope>NUCLEOTIDE SEQUENCE [LARGE SCALE GENOMIC DNA]</scope>
    <source>
        <strain evidence="3">FI11154</strain>
    </source>
</reference>
<organism evidence="2 3">
    <name type="scientific">Ochrobactrum soli</name>
    <dbReference type="NCBI Taxonomy" id="2448455"/>
    <lineage>
        <taxon>Bacteria</taxon>
        <taxon>Pseudomonadati</taxon>
        <taxon>Pseudomonadota</taxon>
        <taxon>Alphaproteobacteria</taxon>
        <taxon>Hyphomicrobiales</taxon>
        <taxon>Brucellaceae</taxon>
        <taxon>Brucella/Ochrobactrum group</taxon>
        <taxon>Ochrobactrum</taxon>
    </lineage>
</organism>